<dbReference type="Proteomes" id="UP000024635">
    <property type="component" value="Unassembled WGS sequence"/>
</dbReference>
<name>A0A016T9C8_9BILA</name>
<keyword evidence="2" id="KW-1185">Reference proteome</keyword>
<comment type="caution">
    <text evidence="1">The sequence shown here is derived from an EMBL/GenBank/DDBJ whole genome shotgun (WGS) entry which is preliminary data.</text>
</comment>
<protein>
    <submittedName>
        <fullName evidence="1">Uncharacterized protein</fullName>
    </submittedName>
</protein>
<dbReference type="EMBL" id="JARK01001460">
    <property type="protein sequence ID" value="EYB99224.1"/>
    <property type="molecule type" value="Genomic_DNA"/>
</dbReference>
<evidence type="ECO:0000313" key="1">
    <source>
        <dbReference type="EMBL" id="EYB99224.1"/>
    </source>
</evidence>
<reference evidence="2" key="1">
    <citation type="journal article" date="2015" name="Nat. Genet.">
        <title>The genome and transcriptome of the zoonotic hookworm Ancylostoma ceylanicum identify infection-specific gene families.</title>
        <authorList>
            <person name="Schwarz E.M."/>
            <person name="Hu Y."/>
            <person name="Antoshechkin I."/>
            <person name="Miller M.M."/>
            <person name="Sternberg P.W."/>
            <person name="Aroian R.V."/>
        </authorList>
    </citation>
    <scope>NUCLEOTIDE SEQUENCE</scope>
    <source>
        <strain evidence="2">HY135</strain>
    </source>
</reference>
<sequence>MRYSGEVWEELVRKPMESHELNYLRGFLWGFIRESQVGNHHRSLQCKRLLVKCSHMTSTLNSLYFWKRQNITPLKELEQYHRRSAAFL</sequence>
<proteinExistence type="predicted"/>
<gene>
    <name evidence="1" type="primary">Acey_s0124.g1231</name>
    <name evidence="1" type="ORF">Y032_0124g1231</name>
</gene>
<evidence type="ECO:0000313" key="2">
    <source>
        <dbReference type="Proteomes" id="UP000024635"/>
    </source>
</evidence>
<organism evidence="1 2">
    <name type="scientific">Ancylostoma ceylanicum</name>
    <dbReference type="NCBI Taxonomy" id="53326"/>
    <lineage>
        <taxon>Eukaryota</taxon>
        <taxon>Metazoa</taxon>
        <taxon>Ecdysozoa</taxon>
        <taxon>Nematoda</taxon>
        <taxon>Chromadorea</taxon>
        <taxon>Rhabditida</taxon>
        <taxon>Rhabditina</taxon>
        <taxon>Rhabditomorpha</taxon>
        <taxon>Strongyloidea</taxon>
        <taxon>Ancylostomatidae</taxon>
        <taxon>Ancylostomatinae</taxon>
        <taxon>Ancylostoma</taxon>
    </lineage>
</organism>
<dbReference type="AlphaFoldDB" id="A0A016T9C8"/>
<accession>A0A016T9C8</accession>